<keyword evidence="3" id="KW-1185">Reference proteome</keyword>
<feature type="signal peptide" evidence="1">
    <location>
        <begin position="1"/>
        <end position="24"/>
    </location>
</feature>
<evidence type="ECO:0008006" key="4">
    <source>
        <dbReference type="Google" id="ProtNLM"/>
    </source>
</evidence>
<gene>
    <name evidence="2" type="ordered locus">G5S_0167</name>
</gene>
<feature type="chain" id="PRO_5041230810" description="Outer membrane protein" evidence="1">
    <location>
        <begin position="25"/>
        <end position="455"/>
    </location>
</feature>
<dbReference type="RefSeq" id="WP_013712263.1">
    <property type="nucleotide sequence ID" value="NC_015408.1"/>
</dbReference>
<protein>
    <recommendedName>
        <fullName evidence="4">Outer membrane protein</fullName>
    </recommendedName>
</protein>
<accession>A0AA34RCQ5</accession>
<reference evidence="2 3" key="1">
    <citation type="journal article" date="2011" name="J. Bacteriol.">
        <title>Genome sequence of the obligate intracellular animal pathogen Chlamydia pecorum E58.</title>
        <authorList>
            <person name="Mojica S."/>
            <person name="Huot Creasy H."/>
            <person name="Daugherty S."/>
            <person name="Read T.D."/>
            <person name="Kim T."/>
            <person name="Kaltenboeck B."/>
            <person name="Bavoil P."/>
            <person name="Myers G.S."/>
        </authorList>
    </citation>
    <scope>NUCLEOTIDE SEQUENCE [LARGE SCALE GENOMIC DNA]</scope>
    <source>
        <strain evidence="2 3">E58</strain>
    </source>
</reference>
<evidence type="ECO:0000256" key="1">
    <source>
        <dbReference type="SAM" id="SignalP"/>
    </source>
</evidence>
<proteinExistence type="predicted"/>
<name>A0AA34RCQ5_CHLPE</name>
<dbReference type="KEGG" id="cpm:G5S_0167"/>
<organism evidence="2 3">
    <name type="scientific">Chlamydia pecorum (strain ATCC VR-628 / DSM 29919 / E58)</name>
    <name type="common">Chlamydophila pecorum</name>
    <dbReference type="NCBI Taxonomy" id="331635"/>
    <lineage>
        <taxon>Bacteria</taxon>
        <taxon>Pseudomonadati</taxon>
        <taxon>Chlamydiota</taxon>
        <taxon>Chlamydiia</taxon>
        <taxon>Chlamydiales</taxon>
        <taxon>Chlamydiaceae</taxon>
        <taxon>Chlamydia/Chlamydophila group</taxon>
        <taxon>Chlamydia</taxon>
    </lineage>
</organism>
<dbReference type="Proteomes" id="UP000008305">
    <property type="component" value="Chromosome"/>
</dbReference>
<evidence type="ECO:0000313" key="2">
    <source>
        <dbReference type="EMBL" id="AEB41185.1"/>
    </source>
</evidence>
<evidence type="ECO:0000313" key="3">
    <source>
        <dbReference type="Proteomes" id="UP000008305"/>
    </source>
</evidence>
<dbReference type="AlphaFoldDB" id="A0AA34RCQ5"/>
<keyword evidence="1" id="KW-0732">Signal</keyword>
<sequence>MGAQYFIKGFAFLSVLSIALPSFAMPSQTSVRYKNKTTQSGKIKVGSELWIEQKLRQFPELLWLTEPSTLSLKTPLSVGTSYSLALFNKKVPAFDITMRSLIYLHLLMQGSRQAYAQLAQMTSSEEAMTFKQYQSLHKQLSGFLNSSKGFDNPLKILETAIVLRLLGCSTKAVATFKPYFSDSCTETFYTKSLHVLKTLPELCPSFARLTPEQQEIFRSLRHFGNYESLFNLTEAPSPQLLSAGRSHRPLVVLDLYLYCFDASGHGKGSQDFYYSFSLLLSMLQEHATVEEAFSRYLIYRANRLGFEGNSRGEMTLVRLATLMNLPPAEASALSWSFKNLSSEEASTLVNHFYTLQGEHIPLSIHGLPSLISGLFDANRSTTTNPENRLQQVYSTFLSLLVKSLREQKEMLHKQLISPDTILDFSETTNSCKGLDVFSENISVRVHFSGEVSVIM</sequence>
<dbReference type="EMBL" id="CP002608">
    <property type="protein sequence ID" value="AEB41185.1"/>
    <property type="molecule type" value="Genomic_DNA"/>
</dbReference>